<protein>
    <submittedName>
        <fullName evidence="2">Uncharacterized protein</fullName>
    </submittedName>
</protein>
<dbReference type="Proteomes" id="UP000215914">
    <property type="component" value="Unassembled WGS sequence"/>
</dbReference>
<name>A0A9K3J8Q2_HELAN</name>
<dbReference type="AlphaFoldDB" id="A0A9K3J8Q2"/>
<sequence length="50" mass="5625">MSEGTKNKTRRVVEEKKEVSGTKPSLRGVDLKHPKTRIIKFVGMSPCVIK</sequence>
<evidence type="ECO:0000256" key="1">
    <source>
        <dbReference type="SAM" id="MobiDB-lite"/>
    </source>
</evidence>
<proteinExistence type="predicted"/>
<feature type="region of interest" description="Disordered" evidence="1">
    <location>
        <begin position="1"/>
        <end position="31"/>
    </location>
</feature>
<reference evidence="2" key="1">
    <citation type="journal article" date="2017" name="Nature">
        <title>The sunflower genome provides insights into oil metabolism, flowering and Asterid evolution.</title>
        <authorList>
            <person name="Badouin H."/>
            <person name="Gouzy J."/>
            <person name="Grassa C.J."/>
            <person name="Murat F."/>
            <person name="Staton S.E."/>
            <person name="Cottret L."/>
            <person name="Lelandais-Briere C."/>
            <person name="Owens G.L."/>
            <person name="Carrere S."/>
            <person name="Mayjonade B."/>
            <person name="Legrand L."/>
            <person name="Gill N."/>
            <person name="Kane N.C."/>
            <person name="Bowers J.E."/>
            <person name="Hubner S."/>
            <person name="Bellec A."/>
            <person name="Berard A."/>
            <person name="Berges H."/>
            <person name="Blanchet N."/>
            <person name="Boniface M.C."/>
            <person name="Brunel D."/>
            <person name="Catrice O."/>
            <person name="Chaidir N."/>
            <person name="Claudel C."/>
            <person name="Donnadieu C."/>
            <person name="Faraut T."/>
            <person name="Fievet G."/>
            <person name="Helmstetter N."/>
            <person name="King M."/>
            <person name="Knapp S.J."/>
            <person name="Lai Z."/>
            <person name="Le Paslier M.C."/>
            <person name="Lippi Y."/>
            <person name="Lorenzon L."/>
            <person name="Mandel J.R."/>
            <person name="Marage G."/>
            <person name="Marchand G."/>
            <person name="Marquand E."/>
            <person name="Bret-Mestries E."/>
            <person name="Morien E."/>
            <person name="Nambeesan S."/>
            <person name="Nguyen T."/>
            <person name="Pegot-Espagnet P."/>
            <person name="Pouilly N."/>
            <person name="Raftis F."/>
            <person name="Sallet E."/>
            <person name="Schiex T."/>
            <person name="Thomas J."/>
            <person name="Vandecasteele C."/>
            <person name="Vares D."/>
            <person name="Vear F."/>
            <person name="Vautrin S."/>
            <person name="Crespi M."/>
            <person name="Mangin B."/>
            <person name="Burke J.M."/>
            <person name="Salse J."/>
            <person name="Munos S."/>
            <person name="Vincourt P."/>
            <person name="Rieseberg L.H."/>
            <person name="Langlade N.B."/>
        </authorList>
    </citation>
    <scope>NUCLEOTIDE SEQUENCE</scope>
    <source>
        <tissue evidence="2">Leaves</tissue>
    </source>
</reference>
<keyword evidence="3" id="KW-1185">Reference proteome</keyword>
<organism evidence="2 3">
    <name type="scientific">Helianthus annuus</name>
    <name type="common">Common sunflower</name>
    <dbReference type="NCBI Taxonomy" id="4232"/>
    <lineage>
        <taxon>Eukaryota</taxon>
        <taxon>Viridiplantae</taxon>
        <taxon>Streptophyta</taxon>
        <taxon>Embryophyta</taxon>
        <taxon>Tracheophyta</taxon>
        <taxon>Spermatophyta</taxon>
        <taxon>Magnoliopsida</taxon>
        <taxon>eudicotyledons</taxon>
        <taxon>Gunneridae</taxon>
        <taxon>Pentapetalae</taxon>
        <taxon>asterids</taxon>
        <taxon>campanulids</taxon>
        <taxon>Asterales</taxon>
        <taxon>Asteraceae</taxon>
        <taxon>Asteroideae</taxon>
        <taxon>Heliantheae alliance</taxon>
        <taxon>Heliantheae</taxon>
        <taxon>Helianthus</taxon>
    </lineage>
</organism>
<dbReference type="EMBL" id="MNCJ02000319">
    <property type="protein sequence ID" value="KAF5809860.1"/>
    <property type="molecule type" value="Genomic_DNA"/>
</dbReference>
<feature type="compositionally biased region" description="Basic and acidic residues" evidence="1">
    <location>
        <begin position="11"/>
        <end position="20"/>
    </location>
</feature>
<reference evidence="2" key="2">
    <citation type="submission" date="2020-06" db="EMBL/GenBank/DDBJ databases">
        <title>Helianthus annuus Genome sequencing and assembly Release 2.</title>
        <authorList>
            <person name="Gouzy J."/>
            <person name="Langlade N."/>
            <person name="Munos S."/>
        </authorList>
    </citation>
    <scope>NUCLEOTIDE SEQUENCE</scope>
    <source>
        <tissue evidence="2">Leaves</tissue>
    </source>
</reference>
<evidence type="ECO:0000313" key="3">
    <source>
        <dbReference type="Proteomes" id="UP000215914"/>
    </source>
</evidence>
<gene>
    <name evidence="2" type="ORF">HanXRQr2_Chr04g0162451</name>
</gene>
<accession>A0A9K3J8Q2</accession>
<comment type="caution">
    <text evidence="2">The sequence shown here is derived from an EMBL/GenBank/DDBJ whole genome shotgun (WGS) entry which is preliminary data.</text>
</comment>
<dbReference type="Gramene" id="mRNA:HanXRQr2_Chr04g0162451">
    <property type="protein sequence ID" value="CDS:HanXRQr2_Chr04g0162451.1"/>
    <property type="gene ID" value="HanXRQr2_Chr04g0162451"/>
</dbReference>
<evidence type="ECO:0000313" key="2">
    <source>
        <dbReference type="EMBL" id="KAF5809860.1"/>
    </source>
</evidence>